<accession>A0A8H6ZQY3</accession>
<protein>
    <recommendedName>
        <fullName evidence="3">N-acetyltransferase domain-containing protein</fullName>
    </recommendedName>
</protein>
<evidence type="ECO:0008006" key="3">
    <source>
        <dbReference type="Google" id="ProtNLM"/>
    </source>
</evidence>
<dbReference type="SUPFAM" id="SSF55729">
    <property type="entry name" value="Acyl-CoA N-acyltransferases (Nat)"/>
    <property type="match status" value="1"/>
</dbReference>
<dbReference type="OrthoDB" id="41238at2759"/>
<dbReference type="InterPro" id="IPR051908">
    <property type="entry name" value="Ribosomal_N-acetyltransferase"/>
</dbReference>
<dbReference type="PANTHER" id="PTHR43441:SF5">
    <property type="entry name" value="FAMILY ACETYLTRANSFERASE, PUTATIVE-RELATED"/>
    <property type="match status" value="1"/>
</dbReference>
<dbReference type="EMBL" id="JACETU010000007">
    <property type="protein sequence ID" value="KAF7423921.1"/>
    <property type="molecule type" value="Genomic_DNA"/>
</dbReference>
<dbReference type="Proteomes" id="UP000623687">
    <property type="component" value="Unassembled WGS sequence"/>
</dbReference>
<dbReference type="GeneID" id="59379037"/>
<reference evidence="1" key="1">
    <citation type="submission" date="2019-07" db="EMBL/GenBank/DDBJ databases">
        <authorList>
            <person name="Palmer J.M."/>
        </authorList>
    </citation>
    <scope>NUCLEOTIDE SEQUENCE</scope>
    <source>
        <strain evidence="1">PC9</strain>
    </source>
</reference>
<evidence type="ECO:0000313" key="2">
    <source>
        <dbReference type="Proteomes" id="UP000623687"/>
    </source>
</evidence>
<dbReference type="AlphaFoldDB" id="A0A8H6ZQY3"/>
<evidence type="ECO:0000313" key="1">
    <source>
        <dbReference type="EMBL" id="KAF7423921.1"/>
    </source>
</evidence>
<dbReference type="Gene3D" id="3.40.630.30">
    <property type="match status" value="1"/>
</dbReference>
<dbReference type="VEuPathDB" id="FungiDB:PC9H_009219"/>
<keyword evidence="2" id="KW-1185">Reference proteome</keyword>
<dbReference type="GO" id="GO:1990189">
    <property type="term" value="F:protein N-terminal-serine acetyltransferase activity"/>
    <property type="evidence" value="ECO:0007669"/>
    <property type="project" value="TreeGrafter"/>
</dbReference>
<gene>
    <name evidence="1" type="ORF">PC9H_009219</name>
</gene>
<dbReference type="RefSeq" id="XP_036628115.1">
    <property type="nucleotide sequence ID" value="XM_036778726.1"/>
</dbReference>
<organism evidence="1 2">
    <name type="scientific">Pleurotus ostreatus</name>
    <name type="common">Oyster mushroom</name>
    <name type="synonym">White-rot fungus</name>
    <dbReference type="NCBI Taxonomy" id="5322"/>
    <lineage>
        <taxon>Eukaryota</taxon>
        <taxon>Fungi</taxon>
        <taxon>Dikarya</taxon>
        <taxon>Basidiomycota</taxon>
        <taxon>Agaricomycotina</taxon>
        <taxon>Agaricomycetes</taxon>
        <taxon>Agaricomycetidae</taxon>
        <taxon>Agaricales</taxon>
        <taxon>Pleurotineae</taxon>
        <taxon>Pleurotaceae</taxon>
        <taxon>Pleurotus</taxon>
    </lineage>
</organism>
<dbReference type="InterPro" id="IPR016181">
    <property type="entry name" value="Acyl_CoA_acyltransferase"/>
</dbReference>
<dbReference type="CDD" id="cd04301">
    <property type="entry name" value="NAT_SF"/>
    <property type="match status" value="1"/>
</dbReference>
<comment type="caution">
    <text evidence="1">The sequence shown here is derived from an EMBL/GenBank/DDBJ whole genome shotgun (WGS) entry which is preliminary data.</text>
</comment>
<dbReference type="PANTHER" id="PTHR43441">
    <property type="entry name" value="RIBOSOMAL-PROTEIN-SERINE ACETYLTRANSFERASE"/>
    <property type="match status" value="1"/>
</dbReference>
<proteinExistence type="predicted"/>
<dbReference type="GO" id="GO:0008999">
    <property type="term" value="F:protein-N-terminal-alanine acetyltransferase activity"/>
    <property type="evidence" value="ECO:0007669"/>
    <property type="project" value="TreeGrafter"/>
</dbReference>
<sequence length="230" mass="25758">MSASLPKFTQPTDEPYDINFAYPLNLDILQTPKIKLVPFIPSVHAVPFYAAATKTPETMHFIPFHFTKLDDFLVNVVGPFQASPDYPLLTIIDKLKLEQGAEEKDCIAGVIGYLGLSTMRRSLELGPVIVLPEYQRTHVSTHAIEAAMRYILEVPAQGGLGWRRMQTERMGMKVEAAAMQWSFCLQEEKQGIVVPAERGGGKGRHSTLLAVCWDDWEHGVRDHVAKLIAR</sequence>
<name>A0A8H6ZQY3_PLEOS</name>